<dbReference type="GO" id="GO:0000076">
    <property type="term" value="P:DNA replication checkpoint signaling"/>
    <property type="evidence" value="ECO:0007669"/>
    <property type="project" value="UniProtKB-UniRule"/>
</dbReference>
<keyword evidence="2" id="KW-0539">Nucleus</keyword>
<comment type="subcellular location">
    <subcellularLocation>
        <location evidence="2">Nucleus</location>
    </subcellularLocation>
</comment>
<dbReference type="GO" id="GO:0003677">
    <property type="term" value="F:DNA binding"/>
    <property type="evidence" value="ECO:0007669"/>
    <property type="project" value="TreeGrafter"/>
</dbReference>
<organism evidence="5 6">
    <name type="scientific">Escallonia herrerae</name>
    <dbReference type="NCBI Taxonomy" id="1293975"/>
    <lineage>
        <taxon>Eukaryota</taxon>
        <taxon>Viridiplantae</taxon>
        <taxon>Streptophyta</taxon>
        <taxon>Embryophyta</taxon>
        <taxon>Tracheophyta</taxon>
        <taxon>Spermatophyta</taxon>
        <taxon>Magnoliopsida</taxon>
        <taxon>eudicotyledons</taxon>
        <taxon>Gunneridae</taxon>
        <taxon>Pentapetalae</taxon>
        <taxon>asterids</taxon>
        <taxon>campanulids</taxon>
        <taxon>Escalloniales</taxon>
        <taxon>Escalloniaceae</taxon>
        <taxon>Escallonia</taxon>
    </lineage>
</organism>
<reference evidence="5" key="1">
    <citation type="submission" date="2022-12" db="EMBL/GenBank/DDBJ databases">
        <title>Draft genome assemblies for two species of Escallonia (Escalloniales).</title>
        <authorList>
            <person name="Chanderbali A."/>
            <person name="Dervinis C."/>
            <person name="Anghel I."/>
            <person name="Soltis D."/>
            <person name="Soltis P."/>
            <person name="Zapata F."/>
        </authorList>
    </citation>
    <scope>NUCLEOTIDE SEQUENCE</scope>
    <source>
        <strain evidence="5">UCBG64.0493</strain>
        <tissue evidence="5">Leaf</tissue>
    </source>
</reference>
<dbReference type="InterPro" id="IPR036875">
    <property type="entry name" value="Znf_CCHC_sf"/>
</dbReference>
<dbReference type="InterPro" id="IPR040038">
    <property type="entry name" value="TIPIN/Csm3/Swi3"/>
</dbReference>
<evidence type="ECO:0000313" key="5">
    <source>
        <dbReference type="EMBL" id="KAK3040158.1"/>
    </source>
</evidence>
<keyword evidence="1" id="KW-0863">Zinc-finger</keyword>
<keyword evidence="1" id="KW-0479">Metal-binding</keyword>
<dbReference type="Pfam" id="PF00098">
    <property type="entry name" value="zf-CCHC"/>
    <property type="match status" value="1"/>
</dbReference>
<dbReference type="Gene3D" id="4.10.60.10">
    <property type="entry name" value="Zinc finger, CCHC-type"/>
    <property type="match status" value="1"/>
</dbReference>
<feature type="compositionally biased region" description="Basic residues" evidence="3">
    <location>
        <begin position="48"/>
        <end position="60"/>
    </location>
</feature>
<keyword evidence="6" id="KW-1185">Reference proteome</keyword>
<dbReference type="GO" id="GO:0043111">
    <property type="term" value="P:replication fork arrest"/>
    <property type="evidence" value="ECO:0007669"/>
    <property type="project" value="TreeGrafter"/>
</dbReference>
<dbReference type="GO" id="GO:0031298">
    <property type="term" value="C:replication fork protection complex"/>
    <property type="evidence" value="ECO:0007669"/>
    <property type="project" value="TreeGrafter"/>
</dbReference>
<dbReference type="GO" id="GO:0006974">
    <property type="term" value="P:DNA damage response"/>
    <property type="evidence" value="ECO:0007669"/>
    <property type="project" value="UniProtKB-KW"/>
</dbReference>
<keyword evidence="2" id="KW-0131">Cell cycle</keyword>
<comment type="function">
    <text evidence="2">Plays an important role in the control of DNA replication and the maintenance of replication fork stability.</text>
</comment>
<dbReference type="PANTHER" id="PTHR13220">
    <property type="entry name" value="TIMELESS INTERACTING-RELATED"/>
    <property type="match status" value="1"/>
</dbReference>
<feature type="region of interest" description="Disordered" evidence="3">
    <location>
        <begin position="33"/>
        <end position="63"/>
    </location>
</feature>
<dbReference type="PROSITE" id="PS50158">
    <property type="entry name" value="ZF_CCHC"/>
    <property type="match status" value="1"/>
</dbReference>
<sequence length="193" mass="21341">MEKGGGDAAPTGCYKCGRPGHWSRDCLSDNYASKTGGGGALEPIVGKSTKKPKKIPKTRPKLTPELLLSNDGLGYVLRHFPRSLKHRGRGQESKGEWIRTRKAARTRKQQGQPELALGPVLPIFWDLRGGAGTQTWARPIATILPRPKQVKARPCLLGWLDVRLGGSYRHVKDWLGNVALNLQTLEEHVLRRA</sequence>
<accession>A0AA88X595</accession>
<keyword evidence="2" id="KW-0227">DNA damage</keyword>
<dbReference type="PANTHER" id="PTHR13220:SF11">
    <property type="entry name" value="TIMELESS-INTERACTING PROTEIN"/>
    <property type="match status" value="1"/>
</dbReference>
<evidence type="ECO:0000256" key="3">
    <source>
        <dbReference type="SAM" id="MobiDB-lite"/>
    </source>
</evidence>
<dbReference type="SUPFAM" id="SSF57756">
    <property type="entry name" value="Retrovirus zinc finger-like domains"/>
    <property type="match status" value="1"/>
</dbReference>
<dbReference type="GO" id="GO:0008270">
    <property type="term" value="F:zinc ion binding"/>
    <property type="evidence" value="ECO:0007669"/>
    <property type="project" value="UniProtKB-KW"/>
</dbReference>
<evidence type="ECO:0000313" key="6">
    <source>
        <dbReference type="Proteomes" id="UP001188597"/>
    </source>
</evidence>
<evidence type="ECO:0000259" key="4">
    <source>
        <dbReference type="PROSITE" id="PS50158"/>
    </source>
</evidence>
<dbReference type="AlphaFoldDB" id="A0AA88X595"/>
<comment type="caution">
    <text evidence="5">The sequence shown here is derived from an EMBL/GenBank/DDBJ whole genome shotgun (WGS) entry which is preliminary data.</text>
</comment>
<protein>
    <recommendedName>
        <fullName evidence="4">CCHC-type domain-containing protein</fullName>
    </recommendedName>
</protein>
<evidence type="ECO:0000256" key="1">
    <source>
        <dbReference type="PROSITE-ProRule" id="PRU00047"/>
    </source>
</evidence>
<evidence type="ECO:0000256" key="2">
    <source>
        <dbReference type="RuleBase" id="RU366049"/>
    </source>
</evidence>
<dbReference type="Proteomes" id="UP001188597">
    <property type="component" value="Unassembled WGS sequence"/>
</dbReference>
<dbReference type="InterPro" id="IPR001878">
    <property type="entry name" value="Znf_CCHC"/>
</dbReference>
<dbReference type="GO" id="GO:0031297">
    <property type="term" value="P:replication fork processing"/>
    <property type="evidence" value="ECO:0007669"/>
    <property type="project" value="UniProtKB-UniRule"/>
</dbReference>
<keyword evidence="1" id="KW-0862">Zinc</keyword>
<dbReference type="SMART" id="SM00343">
    <property type="entry name" value="ZnF_C2HC"/>
    <property type="match status" value="1"/>
</dbReference>
<dbReference type="EMBL" id="JAVXUP010000060">
    <property type="protein sequence ID" value="KAK3040158.1"/>
    <property type="molecule type" value="Genomic_DNA"/>
</dbReference>
<name>A0AA88X595_9ASTE</name>
<feature type="domain" description="CCHC-type" evidence="4">
    <location>
        <begin position="13"/>
        <end position="26"/>
    </location>
</feature>
<comment type="similarity">
    <text evidence="2">Belongs to the CSM3 family.</text>
</comment>
<proteinExistence type="inferred from homology"/>
<gene>
    <name evidence="5" type="ORF">RJ639_028408</name>
</gene>